<evidence type="ECO:0000256" key="5">
    <source>
        <dbReference type="ARBA" id="ARBA00023136"/>
    </source>
</evidence>
<organism evidence="9 10">
    <name type="scientific">Candidatus Accumulibacter phosphatis</name>
    <dbReference type="NCBI Taxonomy" id="327160"/>
    <lineage>
        <taxon>Bacteria</taxon>
        <taxon>Pseudomonadati</taxon>
        <taxon>Pseudomonadota</taxon>
        <taxon>Betaproteobacteria</taxon>
        <taxon>Candidatus Accumulibacter</taxon>
    </lineage>
</organism>
<dbReference type="PROSITE" id="PS52040">
    <property type="entry name" value="TOPO_IIA"/>
    <property type="match status" value="1"/>
</dbReference>
<keyword evidence="6 9" id="KW-0413">Isomerase</keyword>
<evidence type="ECO:0000256" key="6">
    <source>
        <dbReference type="ARBA" id="ARBA00023235"/>
    </source>
</evidence>
<evidence type="ECO:0000313" key="10">
    <source>
        <dbReference type="Proteomes" id="UP000342300"/>
    </source>
</evidence>
<gene>
    <name evidence="9" type="ORF">CRU78_14940</name>
</gene>
<dbReference type="SUPFAM" id="SSF56719">
    <property type="entry name" value="Type II DNA topoisomerase"/>
    <property type="match status" value="1"/>
</dbReference>
<comment type="caution">
    <text evidence="9">The sequence shown here is derived from an EMBL/GenBank/DDBJ whole genome shotgun (WGS) entry which is preliminary data.</text>
</comment>
<dbReference type="GO" id="GO:0005524">
    <property type="term" value="F:ATP binding"/>
    <property type="evidence" value="ECO:0007669"/>
    <property type="project" value="InterPro"/>
</dbReference>
<dbReference type="InterPro" id="IPR013758">
    <property type="entry name" value="Topo_IIA_A/C_ab"/>
</dbReference>
<comment type="caution">
    <text evidence="7">Lacks conserved residue(s) required for the propagation of feature annotation.</text>
</comment>
<evidence type="ECO:0000256" key="7">
    <source>
        <dbReference type="PROSITE-ProRule" id="PRU01384"/>
    </source>
</evidence>
<dbReference type="GO" id="GO:0005737">
    <property type="term" value="C:cytoplasm"/>
    <property type="evidence" value="ECO:0007669"/>
    <property type="project" value="TreeGrafter"/>
</dbReference>
<dbReference type="InterPro" id="IPR050220">
    <property type="entry name" value="Type_II_DNA_Topoisomerases"/>
</dbReference>
<dbReference type="InterPro" id="IPR013760">
    <property type="entry name" value="Topo_IIA-like_dom_sf"/>
</dbReference>
<protein>
    <submittedName>
        <fullName evidence="9">DNA topoisomerase IV subunit A</fullName>
    </submittedName>
</protein>
<dbReference type="Pfam" id="PF00521">
    <property type="entry name" value="DNA_topoisoIV"/>
    <property type="match status" value="1"/>
</dbReference>
<evidence type="ECO:0000259" key="8">
    <source>
        <dbReference type="PROSITE" id="PS52040"/>
    </source>
</evidence>
<accession>A0A6A7RW00</accession>
<evidence type="ECO:0000256" key="4">
    <source>
        <dbReference type="ARBA" id="ARBA00023125"/>
    </source>
</evidence>
<dbReference type="Gene3D" id="3.90.199.10">
    <property type="entry name" value="Topoisomerase II, domain 5"/>
    <property type="match status" value="1"/>
</dbReference>
<reference evidence="9 10" key="1">
    <citation type="submission" date="2017-09" db="EMBL/GenBank/DDBJ databases">
        <title>Metagenomic Analysis Reveals Denitrifying Candidatus Accumulibacter and Flanking Population as a Source of N2O.</title>
        <authorList>
            <person name="Gao H."/>
            <person name="Mao Y."/>
            <person name="Zhao X."/>
            <person name="Liu W.-T."/>
            <person name="Zhang T."/>
            <person name="Wells G."/>
        </authorList>
    </citation>
    <scope>NUCLEOTIDE SEQUENCE [LARGE SCALE GENOMIC DNA]</scope>
    <source>
        <strain evidence="9">CANDO_2_IC</strain>
    </source>
</reference>
<dbReference type="GO" id="GO:0003677">
    <property type="term" value="F:DNA binding"/>
    <property type="evidence" value="ECO:0007669"/>
    <property type="project" value="UniProtKB-UniRule"/>
</dbReference>
<proteinExistence type="predicted"/>
<evidence type="ECO:0000256" key="2">
    <source>
        <dbReference type="ARBA" id="ARBA00022475"/>
    </source>
</evidence>
<sequence length="83" mass="9034">MLLHDSAARDYLEYAIAVVKGRALPDVKDGLKPVQRRVLFAMRELGLSATAKPVKSARVVGDVIGKYHPHGDTSAYDAMVRVA</sequence>
<dbReference type="AlphaFoldDB" id="A0A6A7RW00"/>
<comment type="catalytic activity">
    <reaction evidence="1">
        <text>ATP-dependent breakage, passage and rejoining of double-stranded DNA.</text>
        <dbReference type="EC" id="5.6.2.2"/>
    </reaction>
</comment>
<evidence type="ECO:0000256" key="1">
    <source>
        <dbReference type="ARBA" id="ARBA00000185"/>
    </source>
</evidence>
<keyword evidence="3" id="KW-0799">Topoisomerase</keyword>
<dbReference type="EMBL" id="PDHS01000370">
    <property type="protein sequence ID" value="MQM31737.1"/>
    <property type="molecule type" value="Genomic_DNA"/>
</dbReference>
<dbReference type="PANTHER" id="PTHR43493">
    <property type="entry name" value="DNA GYRASE/TOPOISOMERASE SUBUNIT A"/>
    <property type="match status" value="1"/>
</dbReference>
<dbReference type="Proteomes" id="UP000342300">
    <property type="component" value="Unassembled WGS sequence"/>
</dbReference>
<keyword evidence="5" id="KW-0472">Membrane</keyword>
<name>A0A6A7RW00_9PROT</name>
<dbReference type="InterPro" id="IPR002205">
    <property type="entry name" value="Topo_IIA_dom_A"/>
</dbReference>
<keyword evidence="2" id="KW-1003">Cell membrane</keyword>
<evidence type="ECO:0000313" key="9">
    <source>
        <dbReference type="EMBL" id="MQM31737.1"/>
    </source>
</evidence>
<feature type="non-terminal residue" evidence="9">
    <location>
        <position position="83"/>
    </location>
</feature>
<dbReference type="GO" id="GO:0006265">
    <property type="term" value="P:DNA topological change"/>
    <property type="evidence" value="ECO:0007669"/>
    <property type="project" value="InterPro"/>
</dbReference>
<dbReference type="GO" id="GO:0009330">
    <property type="term" value="C:DNA topoisomerase type II (double strand cut, ATP-hydrolyzing) complex"/>
    <property type="evidence" value="ECO:0007669"/>
    <property type="project" value="TreeGrafter"/>
</dbReference>
<dbReference type="GO" id="GO:0003918">
    <property type="term" value="F:DNA topoisomerase type II (double strand cut, ATP-hydrolyzing) activity"/>
    <property type="evidence" value="ECO:0007669"/>
    <property type="project" value="UniProtKB-EC"/>
</dbReference>
<feature type="domain" description="Topo IIA-type catalytic" evidence="8">
    <location>
        <begin position="24"/>
        <end position="83"/>
    </location>
</feature>
<dbReference type="PANTHER" id="PTHR43493:SF1">
    <property type="entry name" value="DNA TOPOISOMERASE 4 SUBUNIT A"/>
    <property type="match status" value="1"/>
</dbReference>
<keyword evidence="4 7" id="KW-0238">DNA-binding</keyword>
<evidence type="ECO:0000256" key="3">
    <source>
        <dbReference type="ARBA" id="ARBA00023029"/>
    </source>
</evidence>